<name>A0A7S1VBH3_9EUKA</name>
<feature type="signal peptide" evidence="3">
    <location>
        <begin position="1"/>
        <end position="15"/>
    </location>
</feature>
<gene>
    <name evidence="5" type="ORF">SSP0437_LOCUS4793</name>
</gene>
<keyword evidence="2" id="KW-0472">Membrane</keyword>
<dbReference type="InterPro" id="IPR000742">
    <property type="entry name" value="EGF"/>
</dbReference>
<feature type="chain" id="PRO_5030890407" description="EGF-like domain-containing protein" evidence="3">
    <location>
        <begin position="16"/>
        <end position="508"/>
    </location>
</feature>
<proteinExistence type="predicted"/>
<dbReference type="AlphaFoldDB" id="A0A7S1VBH3"/>
<accession>A0A7S1VBH3</accession>
<evidence type="ECO:0000256" key="2">
    <source>
        <dbReference type="SAM" id="Phobius"/>
    </source>
</evidence>
<feature type="region of interest" description="Disordered" evidence="1">
    <location>
        <begin position="407"/>
        <end position="508"/>
    </location>
</feature>
<dbReference type="CDD" id="cd00054">
    <property type="entry name" value="EGF_CA"/>
    <property type="match status" value="1"/>
</dbReference>
<feature type="compositionally biased region" description="Polar residues" evidence="1">
    <location>
        <begin position="499"/>
        <end position="508"/>
    </location>
</feature>
<evidence type="ECO:0000256" key="1">
    <source>
        <dbReference type="SAM" id="MobiDB-lite"/>
    </source>
</evidence>
<sequence length="508" mass="54216">MFIFLLFFLPLSIQSLLHCSSYCHPDICTKKTNTALPTSCGSCGEVGHFLALLFPCIVMPENDGKPYGGAATIVRGGGGRTNWGLDLLRLAPRHTVAGALQERRVLLHYQQPFQSPSPIVGVTVSLTLTVPPYTLLCGDGCQLQVHQVPITAASSSFDPAYVTWSSFPHSTPNATLLAQLPLTNETVARASQTGVPISVQVPLAVSKAEGARLQVGRQPRIALEVMLVDEVLRGQSNPQGDPNDARMSMSLSPLAPLSPLADVCGDLRWPHLTVCAAEPSTIDEHGDGEGVDLPHNATAVPGFGDVDCSPACANGGVCRDGRCLCPPDAFGPTCEDLVDTPPADDDGSSFPLPYLVLIIALLLLSLSSCLAFFVVFVRRRREAARQRRIYDVSNVSIDFSDADVDFSQRTPGTGAPDAGGVPLGWVEPVDESSEDESSEDEEIEVPASPRTLRAGAHLDKTAAAKEMVKGREGTRVPKPPPAERLVDESSSDDELIVEFSTSSTMLQR</sequence>
<organism evidence="5">
    <name type="scientific">Sexangularia sp. CB-2014</name>
    <dbReference type="NCBI Taxonomy" id="1486929"/>
    <lineage>
        <taxon>Eukaryota</taxon>
        <taxon>Amoebozoa</taxon>
        <taxon>Tubulinea</taxon>
        <taxon>Elardia</taxon>
        <taxon>Arcellinida</taxon>
        <taxon>Arcellinida incertae sedis</taxon>
        <taxon>Sexangularia</taxon>
    </lineage>
</organism>
<keyword evidence="2" id="KW-0812">Transmembrane</keyword>
<feature type="compositionally biased region" description="Basic and acidic residues" evidence="1">
    <location>
        <begin position="456"/>
        <end position="475"/>
    </location>
</feature>
<keyword evidence="3" id="KW-0732">Signal</keyword>
<feature type="transmembrane region" description="Helical" evidence="2">
    <location>
        <begin position="354"/>
        <end position="377"/>
    </location>
</feature>
<evidence type="ECO:0000259" key="4">
    <source>
        <dbReference type="PROSITE" id="PS00022"/>
    </source>
</evidence>
<evidence type="ECO:0000256" key="3">
    <source>
        <dbReference type="SAM" id="SignalP"/>
    </source>
</evidence>
<keyword evidence="2" id="KW-1133">Transmembrane helix</keyword>
<feature type="domain" description="EGF-like" evidence="4">
    <location>
        <begin position="323"/>
        <end position="334"/>
    </location>
</feature>
<dbReference type="EMBL" id="HBGL01006228">
    <property type="protein sequence ID" value="CAD9294284.1"/>
    <property type="molecule type" value="Transcribed_RNA"/>
</dbReference>
<reference evidence="5" key="1">
    <citation type="submission" date="2021-01" db="EMBL/GenBank/DDBJ databases">
        <authorList>
            <person name="Corre E."/>
            <person name="Pelletier E."/>
            <person name="Niang G."/>
            <person name="Scheremetjew M."/>
            <person name="Finn R."/>
            <person name="Kale V."/>
            <person name="Holt S."/>
            <person name="Cochrane G."/>
            <person name="Meng A."/>
            <person name="Brown T."/>
            <person name="Cohen L."/>
        </authorList>
    </citation>
    <scope>NUCLEOTIDE SEQUENCE</scope>
    <source>
        <strain evidence="5">ATCC 50979</strain>
    </source>
</reference>
<evidence type="ECO:0000313" key="5">
    <source>
        <dbReference type="EMBL" id="CAD9294284.1"/>
    </source>
</evidence>
<dbReference type="PROSITE" id="PS00022">
    <property type="entry name" value="EGF_1"/>
    <property type="match status" value="1"/>
</dbReference>
<protein>
    <recommendedName>
        <fullName evidence="4">EGF-like domain-containing protein</fullName>
    </recommendedName>
</protein>
<feature type="compositionally biased region" description="Acidic residues" evidence="1">
    <location>
        <begin position="428"/>
        <end position="444"/>
    </location>
</feature>